<accession>A0ABY8MJB8</accession>
<sequence length="457" mass="51427">MFDEKAEPQSASADGWTNGVEAVGTVEKLISGGAGLLRHQSLGVCFVPHVLPGELVRFRVVGSAGLKLCNEKQDESNPRGFFRGFSRAELLEVLRPSPLRVRPRCEHYDVCGGCDWQHVGYRTQIELKSEIVLENLQRLAGGKDYRALMRPAIAESDCGAGEDSPGWGYRHRAKFFRLDREDSTPENIVSNGFRRLGFRRRESRESVGVPRCQILDPKILRILRDAEDSPSFGDEGRDEELHVFAGEQTCHWGAEEFDYRWNGLMLRSRARLFFQSNAKVLPLLLAELQKSLAPILSGWQGSFVDLYAGVGLFSGCLAPLLPDPGCGENPRQKYFAVERSSEAFHYLKQNLTGKGFRCCQEEVGTFLKKTLQRSRSALQGSFIFADPSRGGLSTAVRRHLNSCGAEYIVYLSCDAASFARDIGHLTQSYRVEYWRLIDFYPQTHHIETLALLKNLRK</sequence>
<dbReference type="Gene3D" id="2.40.50.140">
    <property type="entry name" value="Nucleic acid-binding proteins"/>
    <property type="match status" value="1"/>
</dbReference>
<feature type="active site" evidence="4">
    <location>
        <position position="413"/>
    </location>
</feature>
<dbReference type="InterPro" id="IPR030390">
    <property type="entry name" value="MeTrfase_TrmA_AS"/>
</dbReference>
<evidence type="ECO:0000256" key="4">
    <source>
        <dbReference type="PROSITE-ProRule" id="PRU10015"/>
    </source>
</evidence>
<dbReference type="PANTHER" id="PTHR11061">
    <property type="entry name" value="RNA M5U METHYLTRANSFERASE"/>
    <property type="match status" value="1"/>
</dbReference>
<name>A0ABY8MJB8_9SPIO</name>
<evidence type="ECO:0000256" key="3">
    <source>
        <dbReference type="ARBA" id="ARBA00022691"/>
    </source>
</evidence>
<dbReference type="Proteomes" id="UP001228690">
    <property type="component" value="Chromosome"/>
</dbReference>
<gene>
    <name evidence="5" type="ORF">P0082_04135</name>
</gene>
<dbReference type="InterPro" id="IPR029063">
    <property type="entry name" value="SAM-dependent_MTases_sf"/>
</dbReference>
<organism evidence="5 6">
    <name type="scientific">Candidatus Haliotispira prima</name>
    <dbReference type="NCBI Taxonomy" id="3034016"/>
    <lineage>
        <taxon>Bacteria</taxon>
        <taxon>Pseudomonadati</taxon>
        <taxon>Spirochaetota</taxon>
        <taxon>Spirochaetia</taxon>
        <taxon>Spirochaetales</taxon>
        <taxon>Spirochaetaceae</taxon>
        <taxon>Candidatus Haliotispira</taxon>
    </lineage>
</organism>
<dbReference type="SUPFAM" id="SSF53335">
    <property type="entry name" value="S-adenosyl-L-methionine-dependent methyltransferases"/>
    <property type="match status" value="1"/>
</dbReference>
<keyword evidence="2" id="KW-0808">Transferase</keyword>
<dbReference type="RefSeq" id="WP_326928263.1">
    <property type="nucleotide sequence ID" value="NZ_CP123443.1"/>
</dbReference>
<keyword evidence="3" id="KW-0949">S-adenosyl-L-methionine</keyword>
<evidence type="ECO:0000313" key="5">
    <source>
        <dbReference type="EMBL" id="WGK70057.1"/>
    </source>
</evidence>
<dbReference type="PANTHER" id="PTHR11061:SF30">
    <property type="entry name" value="TRNA (URACIL(54)-C(5))-METHYLTRANSFERASE"/>
    <property type="match status" value="1"/>
</dbReference>
<evidence type="ECO:0000313" key="6">
    <source>
        <dbReference type="Proteomes" id="UP001228690"/>
    </source>
</evidence>
<keyword evidence="1" id="KW-0489">Methyltransferase</keyword>
<dbReference type="InterPro" id="IPR012340">
    <property type="entry name" value="NA-bd_OB-fold"/>
</dbReference>
<keyword evidence="6" id="KW-1185">Reference proteome</keyword>
<dbReference type="PROSITE" id="PS01230">
    <property type="entry name" value="TRMA_1"/>
    <property type="match status" value="1"/>
</dbReference>
<reference evidence="5 6" key="1">
    <citation type="submission" date="2023-04" db="EMBL/GenBank/DDBJ databases">
        <title>Spirochaete genome identified in red abalone sample constitutes a novel genus.</title>
        <authorList>
            <person name="Sharma S.P."/>
            <person name="Purcell C.M."/>
            <person name="Hyde J.R."/>
            <person name="Severin A.J."/>
        </authorList>
    </citation>
    <scope>NUCLEOTIDE SEQUENCE [LARGE SCALE GENOMIC DNA]</scope>
    <source>
        <strain evidence="5 6">SP-2023</strain>
    </source>
</reference>
<dbReference type="InterPro" id="IPR010280">
    <property type="entry name" value="U5_MeTrfase_fam"/>
</dbReference>
<evidence type="ECO:0008006" key="7">
    <source>
        <dbReference type="Google" id="ProtNLM"/>
    </source>
</evidence>
<dbReference type="Pfam" id="PF05958">
    <property type="entry name" value="tRNA_U5-meth_tr"/>
    <property type="match status" value="1"/>
</dbReference>
<proteinExistence type="predicted"/>
<dbReference type="Gene3D" id="3.40.50.150">
    <property type="entry name" value="Vaccinia Virus protein VP39"/>
    <property type="match status" value="2"/>
</dbReference>
<dbReference type="EMBL" id="CP123443">
    <property type="protein sequence ID" value="WGK70057.1"/>
    <property type="molecule type" value="Genomic_DNA"/>
</dbReference>
<protein>
    <recommendedName>
        <fullName evidence="7">TRAM domain-containing protein</fullName>
    </recommendedName>
</protein>
<evidence type="ECO:0000256" key="2">
    <source>
        <dbReference type="ARBA" id="ARBA00022679"/>
    </source>
</evidence>
<evidence type="ECO:0000256" key="1">
    <source>
        <dbReference type="ARBA" id="ARBA00022603"/>
    </source>
</evidence>